<organism evidence="1 2">
    <name type="scientific">Heterodera trifolii</name>
    <dbReference type="NCBI Taxonomy" id="157864"/>
    <lineage>
        <taxon>Eukaryota</taxon>
        <taxon>Metazoa</taxon>
        <taxon>Ecdysozoa</taxon>
        <taxon>Nematoda</taxon>
        <taxon>Chromadorea</taxon>
        <taxon>Rhabditida</taxon>
        <taxon>Tylenchina</taxon>
        <taxon>Tylenchomorpha</taxon>
        <taxon>Tylenchoidea</taxon>
        <taxon>Heteroderidae</taxon>
        <taxon>Heteroderinae</taxon>
        <taxon>Heterodera</taxon>
    </lineage>
</organism>
<evidence type="ECO:0000313" key="2">
    <source>
        <dbReference type="Proteomes" id="UP001620626"/>
    </source>
</evidence>
<accession>A0ABD2I399</accession>
<comment type="caution">
    <text evidence="1">The sequence shown here is derived from an EMBL/GenBank/DDBJ whole genome shotgun (WGS) entry which is preliminary data.</text>
</comment>
<reference evidence="1 2" key="1">
    <citation type="submission" date="2024-10" db="EMBL/GenBank/DDBJ databases">
        <authorList>
            <person name="Kim D."/>
        </authorList>
    </citation>
    <scope>NUCLEOTIDE SEQUENCE [LARGE SCALE GENOMIC DNA]</scope>
    <source>
        <strain evidence="1">BH-2024</strain>
    </source>
</reference>
<dbReference type="EMBL" id="JBICBT010001330">
    <property type="protein sequence ID" value="KAL3072332.1"/>
    <property type="molecule type" value="Genomic_DNA"/>
</dbReference>
<dbReference type="Proteomes" id="UP001620626">
    <property type="component" value="Unassembled WGS sequence"/>
</dbReference>
<dbReference type="AlphaFoldDB" id="A0ABD2I399"/>
<sequence length="137" mass="15951">MLEKVLSEYQKASEVAQDISSEAEIKLSWGVSASSILDAYIKLMKKRELDEYRKFYDDNGKDEQLDKLLEKYQKISEKMEKFINDYLQIKLMQSGMRNALFTKAMKSVGNLAETITNVKDDLEKRKHSVQLMKKGEE</sequence>
<keyword evidence="2" id="KW-1185">Reference proteome</keyword>
<evidence type="ECO:0000313" key="1">
    <source>
        <dbReference type="EMBL" id="KAL3072332.1"/>
    </source>
</evidence>
<gene>
    <name evidence="1" type="ORF">niasHT_034532</name>
</gene>
<name>A0ABD2I399_9BILA</name>
<protein>
    <submittedName>
        <fullName evidence="1">Uncharacterized protein</fullName>
    </submittedName>
</protein>
<proteinExistence type="predicted"/>